<dbReference type="InterPro" id="IPR046826">
    <property type="entry name" value="PDH_N"/>
</dbReference>
<organism evidence="4">
    <name type="scientific">Desulfobacca acetoxidans</name>
    <dbReference type="NCBI Taxonomy" id="60893"/>
    <lineage>
        <taxon>Bacteria</taxon>
        <taxon>Pseudomonadati</taxon>
        <taxon>Thermodesulfobacteriota</taxon>
        <taxon>Desulfobaccia</taxon>
        <taxon>Desulfobaccales</taxon>
        <taxon>Desulfobaccaceae</taxon>
        <taxon>Desulfobacca</taxon>
    </lineage>
</organism>
<dbReference type="InterPro" id="IPR036291">
    <property type="entry name" value="NAD(P)-bd_dom_sf"/>
</dbReference>
<comment type="caution">
    <text evidence="4">The sequence shown here is derived from an EMBL/GenBank/DDBJ whole genome shotgun (WGS) entry which is preliminary data.</text>
</comment>
<dbReference type="SUPFAM" id="SSF48179">
    <property type="entry name" value="6-phosphogluconate dehydrogenase C-terminal domain-like"/>
    <property type="match status" value="1"/>
</dbReference>
<evidence type="ECO:0000256" key="1">
    <source>
        <dbReference type="ARBA" id="ARBA00023002"/>
    </source>
</evidence>
<dbReference type="InterPro" id="IPR008927">
    <property type="entry name" value="6-PGluconate_DH-like_C_sf"/>
</dbReference>
<feature type="domain" description="Prephenate/arogenate dehydrogenase" evidence="3">
    <location>
        <begin position="29"/>
        <end position="289"/>
    </location>
</feature>
<dbReference type="AlphaFoldDB" id="A0A7C5AL07"/>
<dbReference type="PANTHER" id="PTHR21363">
    <property type="entry name" value="PREPHENATE DEHYDROGENASE"/>
    <property type="match status" value="1"/>
</dbReference>
<dbReference type="Pfam" id="PF02153">
    <property type="entry name" value="PDH_N"/>
    <property type="match status" value="1"/>
</dbReference>
<evidence type="ECO:0000313" key="4">
    <source>
        <dbReference type="EMBL" id="HGZ11271.1"/>
    </source>
</evidence>
<name>A0A7C5AL07_9BACT</name>
<dbReference type="InterPro" id="IPR003099">
    <property type="entry name" value="Prephen_DH"/>
</dbReference>
<keyword evidence="1" id="KW-0560">Oxidoreductase</keyword>
<reference evidence="4" key="1">
    <citation type="journal article" date="2020" name="mSystems">
        <title>Genome- and Community-Level Interaction Insights into Carbon Utilization and Element Cycling Functions of Hydrothermarchaeota in Hydrothermal Sediment.</title>
        <authorList>
            <person name="Zhou Z."/>
            <person name="Liu Y."/>
            <person name="Xu W."/>
            <person name="Pan J."/>
            <person name="Luo Z.H."/>
            <person name="Li M."/>
        </authorList>
    </citation>
    <scope>NUCLEOTIDE SEQUENCE [LARGE SCALE GENOMIC DNA]</scope>
    <source>
        <strain evidence="4">SpSt-853</strain>
    </source>
</reference>
<accession>A0A7C5AL07</accession>
<dbReference type="GO" id="GO:0070403">
    <property type="term" value="F:NAD+ binding"/>
    <property type="evidence" value="ECO:0007669"/>
    <property type="project" value="InterPro"/>
</dbReference>
<evidence type="ECO:0000256" key="2">
    <source>
        <dbReference type="SAM" id="MobiDB-lite"/>
    </source>
</evidence>
<dbReference type="PROSITE" id="PS51176">
    <property type="entry name" value="PDH_ADH"/>
    <property type="match status" value="1"/>
</dbReference>
<dbReference type="Pfam" id="PF20463">
    <property type="entry name" value="PDH_C"/>
    <property type="match status" value="1"/>
</dbReference>
<sequence length="289" mass="31616">MSRDRRRTGSGDWGQGEKAAPPFFPTSPAKIAIIGGSGQMGQWFRRFFEGLGHPVLVADLDTPAKPQEVASQADVVVLSVPIHAVVKVAQEVAPHLKPHAALMDITSVKQRPLDAMLKAFPGEVVGTHPLFGPGEESIAGRTVVLCPGRGERWLNWIKNLLEQAGAQVRVTSATEHDRLMSVVQGLAHFVLIALGRAIRQLGVSPQDLKDFATPTFATLHQLTKRLLSQDAQLYACIQLANPANRPALRALEDAVADILYFIQRQNADGLVRLLEEIREGFKENRLKDP</sequence>
<feature type="region of interest" description="Disordered" evidence="2">
    <location>
        <begin position="1"/>
        <end position="24"/>
    </location>
</feature>
<dbReference type="SUPFAM" id="SSF51735">
    <property type="entry name" value="NAD(P)-binding Rossmann-fold domains"/>
    <property type="match status" value="1"/>
</dbReference>
<gene>
    <name evidence="4" type="ORF">ENW48_03515</name>
</gene>
<dbReference type="Gene3D" id="1.10.3660.10">
    <property type="entry name" value="6-phosphogluconate dehydrogenase C-terminal like domain"/>
    <property type="match status" value="1"/>
</dbReference>
<dbReference type="InterPro" id="IPR050812">
    <property type="entry name" value="Preph/Arog_dehydrog"/>
</dbReference>
<dbReference type="EMBL" id="DTKJ01000022">
    <property type="protein sequence ID" value="HGZ11271.1"/>
    <property type="molecule type" value="Genomic_DNA"/>
</dbReference>
<dbReference type="GO" id="GO:0008977">
    <property type="term" value="F:prephenate dehydrogenase (NAD+) activity"/>
    <property type="evidence" value="ECO:0007669"/>
    <property type="project" value="InterPro"/>
</dbReference>
<dbReference type="Gene3D" id="3.40.50.720">
    <property type="entry name" value="NAD(P)-binding Rossmann-like Domain"/>
    <property type="match status" value="1"/>
</dbReference>
<dbReference type="PANTHER" id="PTHR21363:SF0">
    <property type="entry name" value="PREPHENATE DEHYDROGENASE [NADP(+)]"/>
    <property type="match status" value="1"/>
</dbReference>
<protein>
    <submittedName>
        <fullName evidence="4">Prephenate dehydrogenase/arogenate dehydrogenase family protein</fullName>
    </submittedName>
</protein>
<dbReference type="GO" id="GO:0006571">
    <property type="term" value="P:tyrosine biosynthetic process"/>
    <property type="evidence" value="ECO:0007669"/>
    <property type="project" value="InterPro"/>
</dbReference>
<dbReference type="InterPro" id="IPR046825">
    <property type="entry name" value="PDH_C"/>
</dbReference>
<dbReference type="GO" id="GO:0004665">
    <property type="term" value="F:prephenate dehydrogenase (NADP+) activity"/>
    <property type="evidence" value="ECO:0007669"/>
    <property type="project" value="InterPro"/>
</dbReference>
<proteinExistence type="predicted"/>
<evidence type="ECO:0000259" key="3">
    <source>
        <dbReference type="PROSITE" id="PS51176"/>
    </source>
</evidence>